<dbReference type="RefSeq" id="WP_182300226.1">
    <property type="nucleotide sequence ID" value="NZ_CP041969.1"/>
</dbReference>
<organism evidence="2 3">
    <name type="scientific">Cohnella cholangitidis</name>
    <dbReference type="NCBI Taxonomy" id="2598458"/>
    <lineage>
        <taxon>Bacteria</taxon>
        <taxon>Bacillati</taxon>
        <taxon>Bacillota</taxon>
        <taxon>Bacilli</taxon>
        <taxon>Bacillales</taxon>
        <taxon>Paenibacillaceae</taxon>
        <taxon>Cohnella</taxon>
    </lineage>
</organism>
<feature type="transmembrane region" description="Helical" evidence="1">
    <location>
        <begin position="77"/>
        <end position="96"/>
    </location>
</feature>
<dbReference type="Proteomes" id="UP000515679">
    <property type="component" value="Chromosome"/>
</dbReference>
<evidence type="ECO:0000313" key="3">
    <source>
        <dbReference type="Proteomes" id="UP000515679"/>
    </source>
</evidence>
<evidence type="ECO:0000256" key="1">
    <source>
        <dbReference type="SAM" id="Phobius"/>
    </source>
</evidence>
<feature type="transmembrane region" description="Helical" evidence="1">
    <location>
        <begin position="198"/>
        <end position="217"/>
    </location>
</feature>
<keyword evidence="1" id="KW-0472">Membrane</keyword>
<keyword evidence="1" id="KW-0812">Transmembrane</keyword>
<evidence type="ECO:0000313" key="2">
    <source>
        <dbReference type="EMBL" id="QMV43994.1"/>
    </source>
</evidence>
<dbReference type="KEGG" id="cchl:FPL14_24570"/>
<evidence type="ECO:0008006" key="4">
    <source>
        <dbReference type="Google" id="ProtNLM"/>
    </source>
</evidence>
<protein>
    <recommendedName>
        <fullName evidence="4">Nickel/cobalt efflux system</fullName>
    </recommendedName>
</protein>
<dbReference type="EMBL" id="CP041969">
    <property type="protein sequence ID" value="QMV43994.1"/>
    <property type="molecule type" value="Genomic_DNA"/>
</dbReference>
<feature type="transmembrane region" description="Helical" evidence="1">
    <location>
        <begin position="46"/>
        <end position="71"/>
    </location>
</feature>
<accession>A0A7G5C460</accession>
<feature type="transmembrane region" description="Helical" evidence="1">
    <location>
        <begin position="161"/>
        <end position="186"/>
    </location>
</feature>
<proteinExistence type="predicted"/>
<reference evidence="2 3" key="1">
    <citation type="submission" date="2019-07" db="EMBL/GenBank/DDBJ databases">
        <authorList>
            <person name="Kim J.K."/>
            <person name="Cheong H.-M."/>
            <person name="Choi Y."/>
            <person name="Hwang K.J."/>
            <person name="Lee S."/>
            <person name="Choi C."/>
        </authorList>
    </citation>
    <scope>NUCLEOTIDE SEQUENCE [LARGE SCALE GENOMIC DNA]</scope>
    <source>
        <strain evidence="2 3">KS 22</strain>
    </source>
</reference>
<sequence>MEFAGAMMLALLLGLRHGLDWDHVSALADITGSDSGSKRQRVKLSLWYAIGHETMVCLLGGCIILFAWSVPVWVDNLMSKTIGLTLIVLAVLLLVVRRHRPYLSRGVAIFQSLRKNRNRPFTFTKSNVFLVGIIHGVGAETPTQLLLFTTIAGMTAQSHGIAVVVVFCAGLLITHLAIAIAGIYLHDWTNKIRPYFPLTVYASAALSFLLGFKYLLLES</sequence>
<gene>
    <name evidence="2" type="ORF">FPL14_24570</name>
</gene>
<keyword evidence="1" id="KW-1133">Transmembrane helix</keyword>
<keyword evidence="3" id="KW-1185">Reference proteome</keyword>
<dbReference type="AlphaFoldDB" id="A0A7G5C460"/>
<name>A0A7G5C460_9BACL</name>